<dbReference type="RefSeq" id="WP_036862787.1">
    <property type="nucleotide sequence ID" value="NZ_JRNS01000195.1"/>
</dbReference>
<dbReference type="Pfam" id="PF13151">
    <property type="entry name" value="DUF3990"/>
    <property type="match status" value="1"/>
</dbReference>
<dbReference type="EMBL" id="JRNS01000195">
    <property type="protein sequence ID" value="KGF52078.1"/>
    <property type="molecule type" value="Genomic_DNA"/>
</dbReference>
<dbReference type="InterPro" id="IPR025051">
    <property type="entry name" value="DUF3990"/>
</dbReference>
<protein>
    <recommendedName>
        <fullName evidence="3">Sortase</fullName>
    </recommendedName>
</protein>
<gene>
    <name evidence="1" type="ORF">HMPREF0661_03025</name>
</gene>
<evidence type="ECO:0008006" key="3">
    <source>
        <dbReference type="Google" id="ProtNLM"/>
    </source>
</evidence>
<evidence type="ECO:0000313" key="2">
    <source>
        <dbReference type="Proteomes" id="UP000029578"/>
    </source>
</evidence>
<name>A0A096AYB0_9BACT</name>
<dbReference type="AlphaFoldDB" id="A0A096AYB0"/>
<comment type="caution">
    <text evidence="1">The sequence shown here is derived from an EMBL/GenBank/DDBJ whole genome shotgun (WGS) entry which is preliminary data.</text>
</comment>
<proteinExistence type="predicted"/>
<accession>A0A096AYB0</accession>
<sequence length="159" mass="18607">MILYHGSNIDIDKIDLTKSNPYKDFGKGFYLSADKQQAQRMAEQRTSILLEGKPTLNKYQFDETILNDNSLKILCFEKYSEDWANFVLKNRDFNIEQPCHNYDIVYGPIADDGVTFQLRRYKTGMISLEQLVNELKYSKGITFQYYFGTELAISKLRKL</sequence>
<reference evidence="1 2" key="1">
    <citation type="submission" date="2014-07" db="EMBL/GenBank/DDBJ databases">
        <authorList>
            <person name="McCorrison J."/>
            <person name="Sanka R."/>
            <person name="Torralba M."/>
            <person name="Gillis M."/>
            <person name="Haft D.H."/>
            <person name="Methe B."/>
            <person name="Sutton G."/>
            <person name="Nelson K.E."/>
        </authorList>
    </citation>
    <scope>NUCLEOTIDE SEQUENCE [LARGE SCALE GENOMIC DNA]</scope>
    <source>
        <strain evidence="1 2">DNF00666</strain>
    </source>
</reference>
<evidence type="ECO:0000313" key="1">
    <source>
        <dbReference type="EMBL" id="KGF52078.1"/>
    </source>
</evidence>
<organism evidence="1 2">
    <name type="scientific">Prevotella melaninogenica DNF00666</name>
    <dbReference type="NCBI Taxonomy" id="1401073"/>
    <lineage>
        <taxon>Bacteria</taxon>
        <taxon>Pseudomonadati</taxon>
        <taxon>Bacteroidota</taxon>
        <taxon>Bacteroidia</taxon>
        <taxon>Bacteroidales</taxon>
        <taxon>Prevotellaceae</taxon>
        <taxon>Prevotella</taxon>
    </lineage>
</organism>
<dbReference type="Proteomes" id="UP000029578">
    <property type="component" value="Unassembled WGS sequence"/>
</dbReference>